<dbReference type="Gene3D" id="3.40.720.10">
    <property type="entry name" value="Alkaline Phosphatase, subunit A"/>
    <property type="match status" value="2"/>
</dbReference>
<dbReference type="InterPro" id="IPR017850">
    <property type="entry name" value="Alkaline_phosphatase_core_sf"/>
</dbReference>
<dbReference type="GO" id="GO:0009395">
    <property type="term" value="P:phospholipid catabolic process"/>
    <property type="evidence" value="ECO:0007669"/>
    <property type="project" value="TreeGrafter"/>
</dbReference>
<evidence type="ECO:0000313" key="3">
    <source>
        <dbReference type="Proteomes" id="UP000494115"/>
    </source>
</evidence>
<dbReference type="PANTHER" id="PTHR31956">
    <property type="entry name" value="NON-SPECIFIC PHOSPHOLIPASE C4-RELATED"/>
    <property type="match status" value="1"/>
</dbReference>
<proteinExistence type="predicted"/>
<keyword evidence="1 2" id="KW-0378">Hydrolase</keyword>
<dbReference type="Proteomes" id="UP000494115">
    <property type="component" value="Unassembled WGS sequence"/>
</dbReference>
<dbReference type="PANTHER" id="PTHR31956:SF1">
    <property type="entry name" value="NON-SPECIFIC PHOSPHOLIPASE C1"/>
    <property type="match status" value="1"/>
</dbReference>
<dbReference type="EMBL" id="CADIKM010000013">
    <property type="protein sequence ID" value="CAB3791130.1"/>
    <property type="molecule type" value="Genomic_DNA"/>
</dbReference>
<evidence type="ECO:0000313" key="2">
    <source>
        <dbReference type="EMBL" id="CAB3791130.1"/>
    </source>
</evidence>
<reference evidence="2 3" key="1">
    <citation type="submission" date="2020-04" db="EMBL/GenBank/DDBJ databases">
        <authorList>
            <person name="De Canck E."/>
        </authorList>
    </citation>
    <scope>NUCLEOTIDE SEQUENCE [LARGE SCALE GENOMIC DNA]</scope>
    <source>
        <strain evidence="2 3">LMG 28138</strain>
    </source>
</reference>
<accession>A0A6S7B866</accession>
<sequence>MDKILDQIEHVVVVMLENRSLDTLLGWLYAQGERPNVVLPAGSPATFDGLRPDMWNPSDPGFYNGGPTAQVFVKQSASQPTVPDPDPQETFDNVTYQIFGPGPVSPLTPNTMKGFVINYATTSTQDASQVLEGYSTAQLPVLAALARSYAVSDAWFASVPTQTWPNRAFAHAGTSNGNVNNGDAIPDPFDWDVPTIFNVLESQGDSWSVYTDTTLVPSLTRAMFPKLWDPWLDSHFEGFGAFVDACEKDRLPRYSFIEPSFLTEPNDMHPPHDTRAGDAFLYSIWKAISTSPGWAKTLLIITFDEHGGCFDHVLPPFNAMTPDQASSPGKEGFRFDRFGIRVPTVIVSPYIAAGTVFRSPTDTPYDHTSILATLRDWLGIPASAMLPSARIAKAPTLDAILTLSDARTDLPNIAAPLGHYDRPALTAPPNDLQKSLVAASARRFGLDPKAAVASMDTRQHIVDFFKRRLSHAAS</sequence>
<dbReference type="InterPro" id="IPR007312">
    <property type="entry name" value="Phosphoesterase"/>
</dbReference>
<dbReference type="GO" id="GO:0034480">
    <property type="term" value="F:phosphatidylcholine phospholipase C activity"/>
    <property type="evidence" value="ECO:0007669"/>
    <property type="project" value="UniProtKB-EC"/>
</dbReference>
<dbReference type="RefSeq" id="WP_175105648.1">
    <property type="nucleotide sequence ID" value="NZ_CADIKM010000013.1"/>
</dbReference>
<dbReference type="EC" id="3.1.4.3" evidence="2"/>
<evidence type="ECO:0000256" key="1">
    <source>
        <dbReference type="ARBA" id="ARBA00022801"/>
    </source>
</evidence>
<organism evidence="2 3">
    <name type="scientific">Pararobbsia alpina</name>
    <dbReference type="NCBI Taxonomy" id="621374"/>
    <lineage>
        <taxon>Bacteria</taxon>
        <taxon>Pseudomonadati</taxon>
        <taxon>Pseudomonadota</taxon>
        <taxon>Betaproteobacteria</taxon>
        <taxon>Burkholderiales</taxon>
        <taxon>Burkholderiaceae</taxon>
        <taxon>Pararobbsia</taxon>
    </lineage>
</organism>
<dbReference type="Pfam" id="PF04185">
    <property type="entry name" value="Phosphoesterase"/>
    <property type="match status" value="1"/>
</dbReference>
<name>A0A6S7B866_9BURK</name>
<dbReference type="SUPFAM" id="SSF53649">
    <property type="entry name" value="Alkaline phosphatase-like"/>
    <property type="match status" value="1"/>
</dbReference>
<protein>
    <submittedName>
        <fullName evidence="2">Phospholipase C 1</fullName>
        <ecNumber evidence="2">3.1.4.3</ecNumber>
    </submittedName>
</protein>
<dbReference type="AlphaFoldDB" id="A0A6S7B866"/>
<keyword evidence="3" id="KW-1185">Reference proteome</keyword>
<gene>
    <name evidence="2" type="primary">plcA</name>
    <name evidence="2" type="ORF">LMG28138_03121</name>
</gene>